<proteinExistence type="inferred from homology"/>
<dbReference type="Pfam" id="PF00535">
    <property type="entry name" value="Glycos_transf_2"/>
    <property type="match status" value="1"/>
</dbReference>
<comment type="similarity">
    <text evidence="1">Belongs to the glycosyltransferase 2 family. WaaE/KdtX subfamily.</text>
</comment>
<sequence length="292" mass="33905">MISVIILTKNEETDLPVCLRSLSWTDDVHILDSLSTDRTCEIALQHDARVWVNPFQSFGTQRNYALKNIIVKYDWILFLDADEVATPEFVNEIKLATTTASQDVAGFYCCWKMMLEGKWLKKCDNFPKWQLRLLRKGRVTYTDFGHGQKEDKVMGQVLYIKAPYLHFGFSKGWAHWIERHNRYSTLEAIARLDTAPPIRNIFNKHGSTRNPALKSWMAKVPGWPLLRFLQAYIFNLGFTEGLPGLTYCINIAFYEHMIVIKKREILLKRKTKSSKVKSEVIINNKVQVELNS</sequence>
<keyword evidence="4" id="KW-1185">Reference proteome</keyword>
<dbReference type="InterPro" id="IPR029044">
    <property type="entry name" value="Nucleotide-diphossugar_trans"/>
</dbReference>
<reference evidence="4" key="1">
    <citation type="journal article" date="2019" name="Int. J. Syst. Evol. Microbiol.">
        <title>The Global Catalogue of Microorganisms (GCM) 10K type strain sequencing project: providing services to taxonomists for standard genome sequencing and annotation.</title>
        <authorList>
            <consortium name="The Broad Institute Genomics Platform"/>
            <consortium name="The Broad Institute Genome Sequencing Center for Infectious Disease"/>
            <person name="Wu L."/>
            <person name="Ma J."/>
        </authorList>
    </citation>
    <scope>NUCLEOTIDE SEQUENCE [LARGE SCALE GENOMIC DNA]</scope>
    <source>
        <strain evidence="4">JCM 16601</strain>
    </source>
</reference>
<dbReference type="SUPFAM" id="SSF53448">
    <property type="entry name" value="Nucleotide-diphospho-sugar transferases"/>
    <property type="match status" value="1"/>
</dbReference>
<dbReference type="InterPro" id="IPR001173">
    <property type="entry name" value="Glyco_trans_2-like"/>
</dbReference>
<dbReference type="CDD" id="cd02511">
    <property type="entry name" value="Beta4Glucosyltransferase"/>
    <property type="match status" value="1"/>
</dbReference>
<protein>
    <submittedName>
        <fullName evidence="3">Glycosyltransferase family 2 protein</fullName>
    </submittedName>
</protein>
<evidence type="ECO:0000259" key="2">
    <source>
        <dbReference type="Pfam" id="PF00535"/>
    </source>
</evidence>
<dbReference type="Proteomes" id="UP001500742">
    <property type="component" value="Unassembled WGS sequence"/>
</dbReference>
<gene>
    <name evidence="3" type="ORF">GCM10022210_42340</name>
</gene>
<dbReference type="RefSeq" id="WP_259089252.1">
    <property type="nucleotide sequence ID" value="NZ_BAAAZC010000029.1"/>
</dbReference>
<dbReference type="EMBL" id="BAAAZC010000029">
    <property type="protein sequence ID" value="GAA3985656.1"/>
    <property type="molecule type" value="Genomic_DNA"/>
</dbReference>
<comment type="caution">
    <text evidence="3">The sequence shown here is derived from an EMBL/GenBank/DDBJ whole genome shotgun (WGS) entry which is preliminary data.</text>
</comment>
<evidence type="ECO:0000256" key="1">
    <source>
        <dbReference type="ARBA" id="ARBA00038494"/>
    </source>
</evidence>
<accession>A0ABP7QPM9</accession>
<dbReference type="PANTHER" id="PTHR43630:SF2">
    <property type="entry name" value="GLYCOSYLTRANSFERASE"/>
    <property type="match status" value="1"/>
</dbReference>
<feature type="domain" description="Glycosyltransferase 2-like" evidence="2">
    <location>
        <begin position="3"/>
        <end position="92"/>
    </location>
</feature>
<dbReference type="PANTHER" id="PTHR43630">
    <property type="entry name" value="POLY-BETA-1,6-N-ACETYL-D-GLUCOSAMINE SYNTHASE"/>
    <property type="match status" value="1"/>
</dbReference>
<name>A0ABP7QPM9_9SPHI</name>
<evidence type="ECO:0000313" key="3">
    <source>
        <dbReference type="EMBL" id="GAA3985656.1"/>
    </source>
</evidence>
<organism evidence="3 4">
    <name type="scientific">Mucilaginibacter dorajii</name>
    <dbReference type="NCBI Taxonomy" id="692994"/>
    <lineage>
        <taxon>Bacteria</taxon>
        <taxon>Pseudomonadati</taxon>
        <taxon>Bacteroidota</taxon>
        <taxon>Sphingobacteriia</taxon>
        <taxon>Sphingobacteriales</taxon>
        <taxon>Sphingobacteriaceae</taxon>
        <taxon>Mucilaginibacter</taxon>
    </lineage>
</organism>
<evidence type="ECO:0000313" key="4">
    <source>
        <dbReference type="Proteomes" id="UP001500742"/>
    </source>
</evidence>
<dbReference type="Gene3D" id="3.90.550.10">
    <property type="entry name" value="Spore Coat Polysaccharide Biosynthesis Protein SpsA, Chain A"/>
    <property type="match status" value="1"/>
</dbReference>